<dbReference type="STRING" id="553311.SAMN05216231_3582"/>
<gene>
    <name evidence="7" type="ORF">SAMN05216231_3582</name>
</gene>
<keyword evidence="4 6" id="KW-1133">Transmembrane helix</keyword>
<feature type="transmembrane region" description="Helical" evidence="6">
    <location>
        <begin position="176"/>
        <end position="194"/>
    </location>
</feature>
<proteinExistence type="predicted"/>
<feature type="transmembrane region" description="Helical" evidence="6">
    <location>
        <begin position="27"/>
        <end position="49"/>
    </location>
</feature>
<dbReference type="RefSeq" id="WP_175476840.1">
    <property type="nucleotide sequence ID" value="NZ_FNKD01000005.1"/>
</dbReference>
<evidence type="ECO:0000313" key="8">
    <source>
        <dbReference type="Proteomes" id="UP000199444"/>
    </source>
</evidence>
<organism evidence="7 8">
    <name type="scientific">Virgibacillus salinus</name>
    <dbReference type="NCBI Taxonomy" id="553311"/>
    <lineage>
        <taxon>Bacteria</taxon>
        <taxon>Bacillati</taxon>
        <taxon>Bacillota</taxon>
        <taxon>Bacilli</taxon>
        <taxon>Bacillales</taxon>
        <taxon>Bacillaceae</taxon>
        <taxon>Virgibacillus</taxon>
    </lineage>
</organism>
<dbReference type="NCBIfam" id="TIGR00765">
    <property type="entry name" value="yihY_not_rbn"/>
    <property type="match status" value="1"/>
</dbReference>
<accession>A0A1H1G986</accession>
<feature type="transmembrane region" description="Helical" evidence="6">
    <location>
        <begin position="87"/>
        <end position="107"/>
    </location>
</feature>
<keyword evidence="8" id="KW-1185">Reference proteome</keyword>
<keyword evidence="3 6" id="KW-0812">Transmembrane</keyword>
<feature type="transmembrane region" description="Helical" evidence="6">
    <location>
        <begin position="127"/>
        <end position="146"/>
    </location>
</feature>
<dbReference type="AlphaFoldDB" id="A0A1H1G986"/>
<keyword evidence="5 6" id="KW-0472">Membrane</keyword>
<evidence type="ECO:0000256" key="6">
    <source>
        <dbReference type="SAM" id="Phobius"/>
    </source>
</evidence>
<name>A0A1H1G986_9BACI</name>
<evidence type="ECO:0000256" key="5">
    <source>
        <dbReference type="ARBA" id="ARBA00023136"/>
    </source>
</evidence>
<dbReference type="PANTHER" id="PTHR30213">
    <property type="entry name" value="INNER MEMBRANE PROTEIN YHJD"/>
    <property type="match status" value="1"/>
</dbReference>
<dbReference type="PIRSF" id="PIRSF035875">
    <property type="entry name" value="RNase_BN"/>
    <property type="match status" value="1"/>
</dbReference>
<dbReference type="GO" id="GO:0005886">
    <property type="term" value="C:plasma membrane"/>
    <property type="evidence" value="ECO:0007669"/>
    <property type="project" value="UniProtKB-SubCell"/>
</dbReference>
<feature type="transmembrane region" description="Helical" evidence="6">
    <location>
        <begin position="239"/>
        <end position="266"/>
    </location>
</feature>
<protein>
    <submittedName>
        <fullName evidence="7">Membrane protein</fullName>
    </submittedName>
</protein>
<comment type="subcellular location">
    <subcellularLocation>
        <location evidence="1">Cell membrane</location>
        <topology evidence="1">Multi-pass membrane protein</topology>
    </subcellularLocation>
</comment>
<dbReference type="PANTHER" id="PTHR30213:SF0">
    <property type="entry name" value="UPF0761 MEMBRANE PROTEIN YIHY"/>
    <property type="match status" value="1"/>
</dbReference>
<dbReference type="InterPro" id="IPR017039">
    <property type="entry name" value="Virul_fac_BrkB"/>
</dbReference>
<evidence type="ECO:0000256" key="2">
    <source>
        <dbReference type="ARBA" id="ARBA00022475"/>
    </source>
</evidence>
<dbReference type="EMBL" id="FNKD01000005">
    <property type="protein sequence ID" value="SDR09802.1"/>
    <property type="molecule type" value="Genomic_DNA"/>
</dbReference>
<evidence type="ECO:0000256" key="3">
    <source>
        <dbReference type="ARBA" id="ARBA00022692"/>
    </source>
</evidence>
<reference evidence="7 8" key="1">
    <citation type="submission" date="2016-10" db="EMBL/GenBank/DDBJ databases">
        <authorList>
            <person name="de Groot N.N."/>
        </authorList>
    </citation>
    <scope>NUCLEOTIDE SEQUENCE [LARGE SCALE GENOMIC DNA]</scope>
    <source>
        <strain evidence="7 8">CGMCC 1.10449</strain>
    </source>
</reference>
<dbReference type="Proteomes" id="UP000199444">
    <property type="component" value="Unassembled WGS sequence"/>
</dbReference>
<evidence type="ECO:0000256" key="4">
    <source>
        <dbReference type="ARBA" id="ARBA00022989"/>
    </source>
</evidence>
<keyword evidence="2" id="KW-1003">Cell membrane</keyword>
<dbReference type="Pfam" id="PF03631">
    <property type="entry name" value="Virul_fac_BrkB"/>
    <property type="match status" value="1"/>
</dbReference>
<evidence type="ECO:0000256" key="1">
    <source>
        <dbReference type="ARBA" id="ARBA00004651"/>
    </source>
</evidence>
<evidence type="ECO:0000313" key="7">
    <source>
        <dbReference type="EMBL" id="SDR09802.1"/>
    </source>
</evidence>
<sequence length="276" mass="30736">MKRIMAFLKELYQRITEDDIFGLSAQLAYFFLLSLFPFLLFLMTLIGYLPIDQATVISFIETYAPGQITDLINQNVSELMNDQNGQLLSIGIIGTLWSASNAINAIMRGFNRAYDVDEDRSFIVSRLIAIVLTIAMVLIIGMAFLLPIFGKTIGVYIFTFFGLSAGFLSVWETLRWVVSSVVFFIVLVALYKLAPNKRIYFKNAVWGALFATIGWQLVSLAFSFYVSSMGDYSATYGSLGTVIVLMIWFYLSGIIIMIGGAINAILNKGIGKGTEK</sequence>
<feature type="transmembrane region" description="Helical" evidence="6">
    <location>
        <begin position="206"/>
        <end position="227"/>
    </location>
</feature>